<dbReference type="Pfam" id="PF08786">
    <property type="entry name" value="DcrB"/>
    <property type="match status" value="1"/>
</dbReference>
<dbReference type="AlphaFoldDB" id="A0A1X0ZTF0"/>
<sequence>MRGNIYDRLSERRKSEERLKQERLDVEVLCPAPQPQERFLANEISFVRPSDLKDKTFHVFAFADEGPSSLSVVIGRSRVANDTALEVLTQQLLADLNRSLSHLQWIDYPAPAKIAGVEARRLEYKWRQQGRLVHQIQFLFIAQDECGFDLLMQVTATSNDPKGMPLKERELFGSIVDSLQIRGVHDFSLAAITDE</sequence>
<organism evidence="1 2">
    <name type="scientific">Pseudomonas putida</name>
    <name type="common">Arthrobacter siderocapsulatus</name>
    <dbReference type="NCBI Taxonomy" id="303"/>
    <lineage>
        <taxon>Bacteria</taxon>
        <taxon>Pseudomonadati</taxon>
        <taxon>Pseudomonadota</taxon>
        <taxon>Gammaproteobacteria</taxon>
        <taxon>Pseudomonadales</taxon>
        <taxon>Pseudomonadaceae</taxon>
        <taxon>Pseudomonas</taxon>
    </lineage>
</organism>
<dbReference type="RefSeq" id="WP_084857819.1">
    <property type="nucleotide sequence ID" value="NZ_NBWC01000024.1"/>
</dbReference>
<dbReference type="OrthoDB" id="7018905at2"/>
<name>A0A1X0ZTF0_PSEPU</name>
<comment type="caution">
    <text evidence="1">The sequence shown here is derived from an EMBL/GenBank/DDBJ whole genome shotgun (WGS) entry which is preliminary data.</text>
</comment>
<dbReference type="Proteomes" id="UP000193675">
    <property type="component" value="Unassembled WGS sequence"/>
</dbReference>
<dbReference type="InterPro" id="IPR014894">
    <property type="entry name" value="DcrB/EagT6"/>
</dbReference>
<dbReference type="InterPro" id="IPR016123">
    <property type="entry name" value="Mog1/PsbP_a/b/a-sand"/>
</dbReference>
<reference evidence="1 2" key="1">
    <citation type="submission" date="2017-04" db="EMBL/GenBank/DDBJ databases">
        <title>Presence of VIM-2 positive Pseudomonas species in chickens and their surrounding environment.</title>
        <authorList>
            <person name="Zhang R."/>
        </authorList>
    </citation>
    <scope>NUCLEOTIDE SEQUENCE [LARGE SCALE GENOMIC DNA]</scope>
    <source>
        <strain evidence="1 2">DZ-C18</strain>
    </source>
</reference>
<dbReference type="Gene3D" id="3.40.1000.10">
    <property type="entry name" value="Mog1/PsbP, alpha/beta/alpha sandwich"/>
    <property type="match status" value="1"/>
</dbReference>
<accession>A0A1X0ZTF0</accession>
<dbReference type="SUPFAM" id="SSF55724">
    <property type="entry name" value="Mog1p/PsbP-like"/>
    <property type="match status" value="1"/>
</dbReference>
<protein>
    <submittedName>
        <fullName evidence="1">Cytoplasmic protein</fullName>
    </submittedName>
</protein>
<dbReference type="EMBL" id="NBWC01000024">
    <property type="protein sequence ID" value="ORL62995.1"/>
    <property type="molecule type" value="Genomic_DNA"/>
</dbReference>
<gene>
    <name evidence="1" type="ORF">B7H17_16730</name>
</gene>
<evidence type="ECO:0000313" key="2">
    <source>
        <dbReference type="Proteomes" id="UP000193675"/>
    </source>
</evidence>
<evidence type="ECO:0000313" key="1">
    <source>
        <dbReference type="EMBL" id="ORL62995.1"/>
    </source>
</evidence>
<proteinExistence type="predicted"/>